<evidence type="ECO:0000313" key="1">
    <source>
        <dbReference type="EMBL" id="MED6210390.1"/>
    </source>
</evidence>
<proteinExistence type="predicted"/>
<dbReference type="EMBL" id="JASCZI010242264">
    <property type="protein sequence ID" value="MED6210390.1"/>
    <property type="molecule type" value="Genomic_DNA"/>
</dbReference>
<accession>A0ABU6YKD7</accession>
<reference evidence="1 2" key="1">
    <citation type="journal article" date="2023" name="Plants (Basel)">
        <title>Bridging the Gap: Combining Genomics and Transcriptomics Approaches to Understand Stylosanthes scabra, an Orphan Legume from the Brazilian Caatinga.</title>
        <authorList>
            <person name="Ferreira-Neto J.R.C."/>
            <person name="da Silva M.D."/>
            <person name="Binneck E."/>
            <person name="de Melo N.F."/>
            <person name="da Silva R.H."/>
            <person name="de Melo A.L.T.M."/>
            <person name="Pandolfi V."/>
            <person name="Bustamante F.O."/>
            <person name="Brasileiro-Vidal A.C."/>
            <person name="Benko-Iseppon A.M."/>
        </authorList>
    </citation>
    <scope>NUCLEOTIDE SEQUENCE [LARGE SCALE GENOMIC DNA]</scope>
    <source>
        <tissue evidence="1">Leaves</tissue>
    </source>
</reference>
<name>A0ABU6YKD7_9FABA</name>
<comment type="caution">
    <text evidence="1">The sequence shown here is derived from an EMBL/GenBank/DDBJ whole genome shotgun (WGS) entry which is preliminary data.</text>
</comment>
<dbReference type="Proteomes" id="UP001341840">
    <property type="component" value="Unassembled WGS sequence"/>
</dbReference>
<keyword evidence="2" id="KW-1185">Reference proteome</keyword>
<gene>
    <name evidence="1" type="ORF">PIB30_063657</name>
</gene>
<sequence>MAENPRGDHGVAAQEAEMAQMPHELPFIYRWVTNDVLGVLSVLTQGYLDKLKISGVIIGGRDLEQCYRIEATRHGERVCYPNMDHPIVPNWLWVNENREEGEVTKNSNGAVSAHSSVSVVHRRAVLVASTDNAVAPPAAFDSLLSFFRLGSVIRAVCVTVLKRHTLK</sequence>
<organism evidence="1 2">
    <name type="scientific">Stylosanthes scabra</name>
    <dbReference type="NCBI Taxonomy" id="79078"/>
    <lineage>
        <taxon>Eukaryota</taxon>
        <taxon>Viridiplantae</taxon>
        <taxon>Streptophyta</taxon>
        <taxon>Embryophyta</taxon>
        <taxon>Tracheophyta</taxon>
        <taxon>Spermatophyta</taxon>
        <taxon>Magnoliopsida</taxon>
        <taxon>eudicotyledons</taxon>
        <taxon>Gunneridae</taxon>
        <taxon>Pentapetalae</taxon>
        <taxon>rosids</taxon>
        <taxon>fabids</taxon>
        <taxon>Fabales</taxon>
        <taxon>Fabaceae</taxon>
        <taxon>Papilionoideae</taxon>
        <taxon>50 kb inversion clade</taxon>
        <taxon>dalbergioids sensu lato</taxon>
        <taxon>Dalbergieae</taxon>
        <taxon>Pterocarpus clade</taxon>
        <taxon>Stylosanthes</taxon>
    </lineage>
</organism>
<protein>
    <submittedName>
        <fullName evidence="1">Uncharacterized protein</fullName>
    </submittedName>
</protein>
<evidence type="ECO:0000313" key="2">
    <source>
        <dbReference type="Proteomes" id="UP001341840"/>
    </source>
</evidence>